<dbReference type="SMART" id="SM00389">
    <property type="entry name" value="HOX"/>
    <property type="match status" value="1"/>
</dbReference>
<evidence type="ECO:0000256" key="4">
    <source>
        <dbReference type="ARBA" id="ARBA00023015"/>
    </source>
</evidence>
<dbReference type="GO" id="GO:0006351">
    <property type="term" value="P:DNA-templated transcription"/>
    <property type="evidence" value="ECO:0007669"/>
    <property type="project" value="InterPro"/>
</dbReference>
<protein>
    <submittedName>
        <fullName evidence="12">Uncharacterized protein</fullName>
    </submittedName>
</protein>
<dbReference type="Pfam" id="PF00046">
    <property type="entry name" value="Homeodomain"/>
    <property type="match status" value="1"/>
</dbReference>
<sequence>MVNSQRRILDVLLYLNKAVFIYTSLLLSKMTDEEDVRLKVSHVRSKKVEGTLFMMGDRMGWMPNNKDVFTICFDYADIKVQRTSSELKSKMRLQIILYDDTMTTFHFSNPASADQQRKDREMVKDLLQTLLPEFQLKMNQQLGIKSKILDDNKAILQLYKDLVMSGIMSADDFWKKYIEKLTENNKPQSTGVSGALFSTIRPESNEKGGVKYTLTTDMILSIFRAYPSVKEKYDQNVTVGRLTEAEFWRTFFQSQYFAMDRVPTSNSRDLFTDCTRIDDESREYNVDCLLVMEVYKFFLIYAIVELSIEAEKASKRTMGVIAPETNETSEMGYGVNETERASSSTSAAKQLIKRFNFHSTMILKSNLGDENIVTTTENNDNSTSTAQKKDVETINDDDDDENSAKRFKPDDDFEELRSEQKEEVETLKLINPERYLRAPPPTNNGRAQKNILNPTPIASVNNLKLQMADWTANTELNLNSQLALKVMTELSPGGALMHGTSSQTLSQIVPQAIQEEMQNIYTSLRELLRHFWSCFPPSTPQIEEKIRRVHETLERFRTTKVVPFKEKVLTDTLADFHFFNVNDSNVDWSLHSPPQRQSPSMNTAYPFYDSSMNTLTSTTSLPIIRCLPTSSPLTIYQRTSSSSKSIRLQYTSSQRHTLTEIFNRTPYPNSAQNDIIAKRIGVKREQIRIWFQNHRRLVSKGIKQSKKSEKMALNYLPSSSEQQKLDEILIEIENEKSC</sequence>
<dbReference type="GO" id="GO:0000439">
    <property type="term" value="C:transcription factor TFIIH core complex"/>
    <property type="evidence" value="ECO:0007669"/>
    <property type="project" value="InterPro"/>
</dbReference>
<comment type="caution">
    <text evidence="12">The sequence shown here is derived from an EMBL/GenBank/DDBJ whole genome shotgun (WGS) entry which is preliminary data.</text>
</comment>
<dbReference type="Proteomes" id="UP000663829">
    <property type="component" value="Unassembled WGS sequence"/>
</dbReference>
<keyword evidence="7 8" id="KW-0238">DNA-binding</keyword>
<dbReference type="CDD" id="cd13229">
    <property type="entry name" value="PH_TFIIH"/>
    <property type="match status" value="1"/>
</dbReference>
<dbReference type="SUPFAM" id="SSF140383">
    <property type="entry name" value="BSD domain-like"/>
    <property type="match status" value="1"/>
</dbReference>
<evidence type="ECO:0000256" key="8">
    <source>
        <dbReference type="RuleBase" id="RU000682"/>
    </source>
</evidence>
<dbReference type="CDD" id="cd00086">
    <property type="entry name" value="homeodomain"/>
    <property type="match status" value="1"/>
</dbReference>
<evidence type="ECO:0000256" key="9">
    <source>
        <dbReference type="SAM" id="MobiDB-lite"/>
    </source>
</evidence>
<feature type="compositionally biased region" description="Basic and acidic residues" evidence="9">
    <location>
        <begin position="402"/>
        <end position="414"/>
    </location>
</feature>
<evidence type="ECO:0000259" key="10">
    <source>
        <dbReference type="PROSITE" id="PS50071"/>
    </source>
</evidence>
<accession>A0A813QJ15</accession>
<dbReference type="Pfam" id="PF03909">
    <property type="entry name" value="BSD"/>
    <property type="match status" value="1"/>
</dbReference>
<dbReference type="EMBL" id="CAJNOQ010000178">
    <property type="protein sequence ID" value="CAF0768362.1"/>
    <property type="molecule type" value="Genomic_DNA"/>
</dbReference>
<evidence type="ECO:0000313" key="13">
    <source>
        <dbReference type="EMBL" id="CAF3550178.1"/>
    </source>
</evidence>
<dbReference type="Pfam" id="PF08567">
    <property type="entry name" value="PH_TFIIH"/>
    <property type="match status" value="1"/>
</dbReference>
<dbReference type="InterPro" id="IPR011993">
    <property type="entry name" value="PH-like_dom_sf"/>
</dbReference>
<feature type="region of interest" description="Disordered" evidence="9">
    <location>
        <begin position="372"/>
        <end position="414"/>
    </location>
</feature>
<dbReference type="PANTHER" id="PTHR12856">
    <property type="entry name" value="TRANSCRIPTION INITIATION FACTOR IIH-RELATED"/>
    <property type="match status" value="1"/>
</dbReference>
<dbReference type="GO" id="GO:0003677">
    <property type="term" value="F:DNA binding"/>
    <property type="evidence" value="ECO:0007669"/>
    <property type="project" value="UniProtKB-UniRule"/>
</dbReference>
<dbReference type="Gene3D" id="1.10.10.60">
    <property type="entry name" value="Homeodomain-like"/>
    <property type="match status" value="1"/>
</dbReference>
<feature type="domain" description="BSD" evidence="11">
    <location>
        <begin position="206"/>
        <end position="259"/>
    </location>
</feature>
<dbReference type="Gene3D" id="6.10.140.1200">
    <property type="match status" value="1"/>
</dbReference>
<evidence type="ECO:0000256" key="1">
    <source>
        <dbReference type="ARBA" id="ARBA00004123"/>
    </source>
</evidence>
<evidence type="ECO:0000256" key="7">
    <source>
        <dbReference type="PROSITE-ProRule" id="PRU00108"/>
    </source>
</evidence>
<evidence type="ECO:0000313" key="12">
    <source>
        <dbReference type="EMBL" id="CAF0768362.1"/>
    </source>
</evidence>
<dbReference type="InterPro" id="IPR001356">
    <property type="entry name" value="HD"/>
</dbReference>
<dbReference type="GO" id="GO:0006289">
    <property type="term" value="P:nucleotide-excision repair"/>
    <property type="evidence" value="ECO:0007669"/>
    <property type="project" value="InterPro"/>
</dbReference>
<evidence type="ECO:0000313" key="14">
    <source>
        <dbReference type="Proteomes" id="UP000663829"/>
    </source>
</evidence>
<dbReference type="InterPro" id="IPR013876">
    <property type="entry name" value="TFIIH_BTF_p62_N"/>
</dbReference>
<dbReference type="AlphaFoldDB" id="A0A813QJ15"/>
<dbReference type="PROSITE" id="PS50071">
    <property type="entry name" value="HOMEOBOX_2"/>
    <property type="match status" value="1"/>
</dbReference>
<proteinExistence type="inferred from homology"/>
<dbReference type="SUPFAM" id="SSF50729">
    <property type="entry name" value="PH domain-like"/>
    <property type="match status" value="1"/>
</dbReference>
<feature type="domain" description="BSD" evidence="11">
    <location>
        <begin position="130"/>
        <end position="185"/>
    </location>
</feature>
<dbReference type="Proteomes" id="UP000681722">
    <property type="component" value="Unassembled WGS sequence"/>
</dbReference>
<dbReference type="InterPro" id="IPR035925">
    <property type="entry name" value="BSD_dom_sf"/>
</dbReference>
<dbReference type="SMART" id="SM00751">
    <property type="entry name" value="BSD"/>
    <property type="match status" value="2"/>
</dbReference>
<reference evidence="12" key="1">
    <citation type="submission" date="2021-02" db="EMBL/GenBank/DDBJ databases">
        <authorList>
            <person name="Nowell W R."/>
        </authorList>
    </citation>
    <scope>NUCLEOTIDE SEQUENCE</scope>
</reference>
<keyword evidence="5" id="KW-0804">Transcription</keyword>
<comment type="subcellular location">
    <subcellularLocation>
        <location evidence="1 7 8">Nucleus</location>
    </subcellularLocation>
</comment>
<dbReference type="PROSITE" id="PS50858">
    <property type="entry name" value="BSD"/>
    <property type="match status" value="2"/>
</dbReference>
<feature type="compositionally biased region" description="Low complexity" evidence="9">
    <location>
        <begin position="374"/>
        <end position="385"/>
    </location>
</feature>
<keyword evidence="4" id="KW-0805">Transcription regulation</keyword>
<evidence type="ECO:0000259" key="11">
    <source>
        <dbReference type="PROSITE" id="PS50858"/>
    </source>
</evidence>
<dbReference type="InterPro" id="IPR027079">
    <property type="entry name" value="Tfb1/GTF2H1"/>
</dbReference>
<feature type="DNA-binding region" description="Homeobox" evidence="7">
    <location>
        <begin position="643"/>
        <end position="702"/>
    </location>
</feature>
<evidence type="ECO:0000256" key="6">
    <source>
        <dbReference type="ARBA" id="ARBA00023242"/>
    </source>
</evidence>
<feature type="domain" description="Homeobox" evidence="10">
    <location>
        <begin position="641"/>
        <end position="701"/>
    </location>
</feature>
<keyword evidence="6 7" id="KW-0539">Nucleus</keyword>
<dbReference type="Gene3D" id="2.30.29.30">
    <property type="entry name" value="Pleckstrin-homology domain (PH domain)/Phosphotyrosine-binding domain (PTB)"/>
    <property type="match status" value="1"/>
</dbReference>
<dbReference type="InterPro" id="IPR005607">
    <property type="entry name" value="BSD_dom"/>
</dbReference>
<keyword evidence="3" id="KW-0677">Repeat</keyword>
<name>A0A813QJ15_9BILA</name>
<keyword evidence="14" id="KW-1185">Reference proteome</keyword>
<evidence type="ECO:0000256" key="5">
    <source>
        <dbReference type="ARBA" id="ARBA00023163"/>
    </source>
</evidence>
<organism evidence="12 14">
    <name type="scientific">Didymodactylos carnosus</name>
    <dbReference type="NCBI Taxonomy" id="1234261"/>
    <lineage>
        <taxon>Eukaryota</taxon>
        <taxon>Metazoa</taxon>
        <taxon>Spiralia</taxon>
        <taxon>Gnathifera</taxon>
        <taxon>Rotifera</taxon>
        <taxon>Eurotatoria</taxon>
        <taxon>Bdelloidea</taxon>
        <taxon>Philodinida</taxon>
        <taxon>Philodinidae</taxon>
        <taxon>Didymodactylos</taxon>
    </lineage>
</organism>
<dbReference type="EMBL" id="CAJOBC010000178">
    <property type="protein sequence ID" value="CAF3550178.1"/>
    <property type="molecule type" value="Genomic_DNA"/>
</dbReference>
<evidence type="ECO:0000256" key="2">
    <source>
        <dbReference type="ARBA" id="ARBA00009448"/>
    </source>
</evidence>
<comment type="similarity">
    <text evidence="2">Belongs to the TFB1 family.</text>
</comment>
<dbReference type="SUPFAM" id="SSF46689">
    <property type="entry name" value="Homeodomain-like"/>
    <property type="match status" value="1"/>
</dbReference>
<evidence type="ECO:0000256" key="3">
    <source>
        <dbReference type="ARBA" id="ARBA00022737"/>
    </source>
</evidence>
<dbReference type="OrthoDB" id="360521at2759"/>
<keyword evidence="7 8" id="KW-0371">Homeobox</keyword>
<gene>
    <name evidence="12" type="ORF">GPM918_LOCUS1783</name>
    <name evidence="13" type="ORF">SRO942_LOCUS1783</name>
</gene>
<dbReference type="InterPro" id="IPR009057">
    <property type="entry name" value="Homeodomain-like_sf"/>
</dbReference>